<dbReference type="AlphaFoldDB" id="A0A133XS90"/>
<dbReference type="Gene3D" id="1.10.3080.10">
    <property type="entry name" value="Clc chloride channel"/>
    <property type="match status" value="1"/>
</dbReference>
<dbReference type="InterPro" id="IPR006037">
    <property type="entry name" value="RCK_C"/>
</dbReference>
<dbReference type="STRING" id="1393034.HMPREF3192_01026"/>
<dbReference type="Proteomes" id="UP000070675">
    <property type="component" value="Unassembled WGS sequence"/>
</dbReference>
<keyword evidence="4 10" id="KW-1133">Transmembrane helix</keyword>
<dbReference type="PATRIC" id="fig|1393034.3.peg.990"/>
<dbReference type="PANTHER" id="PTHR43427">
    <property type="entry name" value="CHLORIDE CHANNEL PROTEIN CLC-E"/>
    <property type="match status" value="1"/>
</dbReference>
<feature type="domain" description="RCK C-terminal" evidence="11">
    <location>
        <begin position="423"/>
        <end position="511"/>
    </location>
</feature>
<evidence type="ECO:0000256" key="3">
    <source>
        <dbReference type="ARBA" id="ARBA00022692"/>
    </source>
</evidence>
<evidence type="ECO:0000256" key="4">
    <source>
        <dbReference type="ARBA" id="ARBA00022989"/>
    </source>
</evidence>
<dbReference type="OrthoDB" id="9767361at2"/>
<feature type="transmembrane region" description="Helical" evidence="10">
    <location>
        <begin position="252"/>
        <end position="271"/>
    </location>
</feature>
<dbReference type="Pfam" id="PF00654">
    <property type="entry name" value="Voltage_CLC"/>
    <property type="match status" value="1"/>
</dbReference>
<proteinExistence type="predicted"/>
<sequence>MELVIKGALVGIAAGAVVCAYRLTLQQAEKLLQLILSYAAAQPLVALAWFVGLLSIAAAISFLMVWEPYTISSGIPQTQADIAGHYDLPWHRVLFAKFIEGSLGALAGLSLGREGPSVQLGGVAGKAVAKLTRAKRGEEHLLVTCGAASGMAAAFHAPFTGVIFALEEMHKVFSAPLICALMASAAAADFLVSEVLGVKPVLDVHFASNLPHIDYGLVLLMGILLGVIAAIHNQGMFFAQDCYRAITRGAPFTRILIPCLTVGLVGLYLPYGPYLLGGGEKLFELLLDPHTQPLTLLIALLVAKYILTALCFGSSAPGGTLLPLVIMGALAGAIFGRVVTGITGESYSYIANYTALGIAGLFAGVVRAPITGVVLVFELTGSFSSLLSAVLISIVSYIIADILNIDAFYEHLYTKMLGTANRDDMADHAALGNSILGEKIIRSFVIATGSTAAYTQIKNITWPDAMRIVAVERAGNELIAEGQTQLEPQDRIIVLMDEQAEVRIQASLKDLCLIDKSLTESRDECLASR</sequence>
<feature type="transmembrane region" description="Helical" evidence="10">
    <location>
        <begin position="44"/>
        <end position="66"/>
    </location>
</feature>
<evidence type="ECO:0000256" key="6">
    <source>
        <dbReference type="ARBA" id="ARBA00023136"/>
    </source>
</evidence>
<evidence type="ECO:0000313" key="13">
    <source>
        <dbReference type="Proteomes" id="UP000070675"/>
    </source>
</evidence>
<gene>
    <name evidence="12" type="ORF">HMPREF3192_01026</name>
</gene>
<keyword evidence="7" id="KW-0869">Chloride channel</keyword>
<reference evidence="13" key="1">
    <citation type="submission" date="2016-01" db="EMBL/GenBank/DDBJ databases">
        <authorList>
            <person name="Mitreva M."/>
            <person name="Pepin K.H."/>
            <person name="Mihindukulasuriya K.A."/>
            <person name="Fulton R."/>
            <person name="Fronick C."/>
            <person name="O'Laughlin M."/>
            <person name="Miner T."/>
            <person name="Herter B."/>
            <person name="Rosa B.A."/>
            <person name="Cordes M."/>
            <person name="Tomlinson C."/>
            <person name="Wollam A."/>
            <person name="Palsikar V.B."/>
            <person name="Mardis E.R."/>
            <person name="Wilson R.K."/>
        </authorList>
    </citation>
    <scope>NUCLEOTIDE SEQUENCE [LARGE SCALE GENOMIC DNA]</scope>
    <source>
        <strain evidence="13">DNF00019</strain>
    </source>
</reference>
<name>A0A133XS90_9ACTN</name>
<evidence type="ECO:0000259" key="11">
    <source>
        <dbReference type="PROSITE" id="PS51202"/>
    </source>
</evidence>
<comment type="subcellular location">
    <subcellularLocation>
        <location evidence="1">Membrane</location>
        <topology evidence="1">Multi-pass membrane protein</topology>
    </subcellularLocation>
</comment>
<keyword evidence="9" id="KW-0407">Ion channel</keyword>
<protein>
    <submittedName>
        <fullName evidence="12">Chloride transporter, ClC family</fullName>
    </submittedName>
</protein>
<evidence type="ECO:0000256" key="1">
    <source>
        <dbReference type="ARBA" id="ARBA00004141"/>
    </source>
</evidence>
<dbReference type="GO" id="GO:0005254">
    <property type="term" value="F:chloride channel activity"/>
    <property type="evidence" value="ECO:0007669"/>
    <property type="project" value="UniProtKB-KW"/>
</dbReference>
<dbReference type="PROSITE" id="PS51202">
    <property type="entry name" value="RCK_C"/>
    <property type="match status" value="1"/>
</dbReference>
<dbReference type="InterPro" id="IPR036721">
    <property type="entry name" value="RCK_C_sf"/>
</dbReference>
<evidence type="ECO:0000256" key="8">
    <source>
        <dbReference type="ARBA" id="ARBA00023214"/>
    </source>
</evidence>
<keyword evidence="13" id="KW-1185">Reference proteome</keyword>
<keyword evidence="8" id="KW-0868">Chloride</keyword>
<dbReference type="SUPFAM" id="SSF116726">
    <property type="entry name" value="TrkA C-terminal domain-like"/>
    <property type="match status" value="1"/>
</dbReference>
<feature type="transmembrane region" description="Helical" evidence="10">
    <location>
        <begin position="212"/>
        <end position="231"/>
    </location>
</feature>
<dbReference type="PANTHER" id="PTHR43427:SF6">
    <property type="entry name" value="CHLORIDE CHANNEL PROTEIN CLC-E"/>
    <property type="match status" value="1"/>
</dbReference>
<evidence type="ECO:0000256" key="5">
    <source>
        <dbReference type="ARBA" id="ARBA00023065"/>
    </source>
</evidence>
<keyword evidence="6 10" id="KW-0472">Membrane</keyword>
<feature type="transmembrane region" description="Helical" evidence="10">
    <location>
        <begin position="6"/>
        <end position="23"/>
    </location>
</feature>
<evidence type="ECO:0000256" key="7">
    <source>
        <dbReference type="ARBA" id="ARBA00023173"/>
    </source>
</evidence>
<feature type="transmembrane region" description="Helical" evidence="10">
    <location>
        <begin position="373"/>
        <end position="399"/>
    </location>
</feature>
<dbReference type="CDD" id="cd01031">
    <property type="entry name" value="EriC"/>
    <property type="match status" value="1"/>
</dbReference>
<keyword evidence="3 10" id="KW-0812">Transmembrane</keyword>
<keyword evidence="2" id="KW-0813">Transport</keyword>
<evidence type="ECO:0000256" key="9">
    <source>
        <dbReference type="ARBA" id="ARBA00023303"/>
    </source>
</evidence>
<dbReference type="Pfam" id="PF02080">
    <property type="entry name" value="TrkA_C"/>
    <property type="match status" value="1"/>
</dbReference>
<evidence type="ECO:0000313" key="12">
    <source>
        <dbReference type="EMBL" id="KXB33797.1"/>
    </source>
</evidence>
<feature type="transmembrane region" description="Helical" evidence="10">
    <location>
        <begin position="320"/>
        <end position="340"/>
    </location>
</feature>
<dbReference type="InterPro" id="IPR050368">
    <property type="entry name" value="ClC-type_chloride_channel"/>
</dbReference>
<dbReference type="GO" id="GO:0006813">
    <property type="term" value="P:potassium ion transport"/>
    <property type="evidence" value="ECO:0007669"/>
    <property type="project" value="InterPro"/>
</dbReference>
<feature type="transmembrane region" description="Helical" evidence="10">
    <location>
        <begin position="141"/>
        <end position="166"/>
    </location>
</feature>
<feature type="transmembrane region" description="Helical" evidence="10">
    <location>
        <begin position="346"/>
        <end position="366"/>
    </location>
</feature>
<organism evidence="12 13">
    <name type="scientific">Atopobium deltae</name>
    <dbReference type="NCBI Taxonomy" id="1393034"/>
    <lineage>
        <taxon>Bacteria</taxon>
        <taxon>Bacillati</taxon>
        <taxon>Actinomycetota</taxon>
        <taxon>Coriobacteriia</taxon>
        <taxon>Coriobacteriales</taxon>
        <taxon>Atopobiaceae</taxon>
        <taxon>Atopobium</taxon>
    </lineage>
</organism>
<dbReference type="EMBL" id="LSCR01000029">
    <property type="protein sequence ID" value="KXB33797.1"/>
    <property type="molecule type" value="Genomic_DNA"/>
</dbReference>
<accession>A0A133XS90</accession>
<dbReference type="InterPro" id="IPR001807">
    <property type="entry name" value="ClC"/>
</dbReference>
<comment type="caution">
    <text evidence="12">The sequence shown here is derived from an EMBL/GenBank/DDBJ whole genome shotgun (WGS) entry which is preliminary data.</text>
</comment>
<dbReference type="SUPFAM" id="SSF81340">
    <property type="entry name" value="Clc chloride channel"/>
    <property type="match status" value="1"/>
</dbReference>
<dbReference type="GO" id="GO:0034707">
    <property type="term" value="C:chloride channel complex"/>
    <property type="evidence" value="ECO:0007669"/>
    <property type="project" value="UniProtKB-KW"/>
</dbReference>
<evidence type="ECO:0000256" key="10">
    <source>
        <dbReference type="SAM" id="Phobius"/>
    </source>
</evidence>
<dbReference type="InterPro" id="IPR014743">
    <property type="entry name" value="Cl-channel_core"/>
</dbReference>
<dbReference type="GO" id="GO:0008324">
    <property type="term" value="F:monoatomic cation transmembrane transporter activity"/>
    <property type="evidence" value="ECO:0007669"/>
    <property type="project" value="InterPro"/>
</dbReference>
<dbReference type="PRINTS" id="PR00762">
    <property type="entry name" value="CLCHANNEL"/>
</dbReference>
<dbReference type="Gene3D" id="3.30.70.1450">
    <property type="entry name" value="Regulator of K+ conductance, C-terminal domain"/>
    <property type="match status" value="1"/>
</dbReference>
<feature type="transmembrane region" description="Helical" evidence="10">
    <location>
        <begin position="291"/>
        <end position="313"/>
    </location>
</feature>
<evidence type="ECO:0000256" key="2">
    <source>
        <dbReference type="ARBA" id="ARBA00022448"/>
    </source>
</evidence>
<keyword evidence="5" id="KW-0406">Ion transport</keyword>